<dbReference type="InterPro" id="IPR052340">
    <property type="entry name" value="RNase_Y/CdgJ"/>
</dbReference>
<evidence type="ECO:0000313" key="2">
    <source>
        <dbReference type="EMBL" id="SFE68218.1"/>
    </source>
</evidence>
<protein>
    <submittedName>
        <fullName evidence="2">HD-like signal output (HDOD) domain, no enzymatic activity</fullName>
    </submittedName>
</protein>
<reference evidence="3" key="1">
    <citation type="submission" date="2016-10" db="EMBL/GenBank/DDBJ databases">
        <authorList>
            <person name="Varghese N."/>
            <person name="Submissions S."/>
        </authorList>
    </citation>
    <scope>NUCLEOTIDE SEQUENCE [LARGE SCALE GENOMIC DNA]</scope>
    <source>
        <strain evidence="3">DSM 27981</strain>
    </source>
</reference>
<proteinExistence type="predicted"/>
<dbReference type="Proteomes" id="UP000199119">
    <property type="component" value="Unassembled WGS sequence"/>
</dbReference>
<dbReference type="PANTHER" id="PTHR33525:SF6">
    <property type="entry name" value="HDOD DOMAIN-CONTAINING PROTEIN"/>
    <property type="match status" value="1"/>
</dbReference>
<dbReference type="EMBL" id="FONX01000004">
    <property type="protein sequence ID" value="SFE68218.1"/>
    <property type="molecule type" value="Genomic_DNA"/>
</dbReference>
<dbReference type="Pfam" id="PF08668">
    <property type="entry name" value="HDOD"/>
    <property type="match status" value="1"/>
</dbReference>
<organism evidence="2 3">
    <name type="scientific">Paracidovorax wautersii</name>
    <dbReference type="NCBI Taxonomy" id="1177982"/>
    <lineage>
        <taxon>Bacteria</taxon>
        <taxon>Pseudomonadati</taxon>
        <taxon>Pseudomonadota</taxon>
        <taxon>Betaproteobacteria</taxon>
        <taxon>Burkholderiales</taxon>
        <taxon>Comamonadaceae</taxon>
        <taxon>Paracidovorax</taxon>
    </lineage>
</organism>
<feature type="domain" description="HDOD" evidence="1">
    <location>
        <begin position="13"/>
        <end position="205"/>
    </location>
</feature>
<dbReference type="RefSeq" id="WP_092939064.1">
    <property type="nucleotide sequence ID" value="NZ_FONX01000004.1"/>
</dbReference>
<evidence type="ECO:0000259" key="1">
    <source>
        <dbReference type="PROSITE" id="PS51833"/>
    </source>
</evidence>
<dbReference type="STRING" id="1177982.SAMN04489711_104118"/>
<dbReference type="InterPro" id="IPR013976">
    <property type="entry name" value="HDOD"/>
</dbReference>
<accession>A0A1I2CIZ8</accession>
<dbReference type="OrthoDB" id="9770715at2"/>
<dbReference type="AlphaFoldDB" id="A0A1I2CIZ8"/>
<gene>
    <name evidence="2" type="ORF">SAMN04489711_104118</name>
</gene>
<sequence>MELNALLAQPVALPSLPKAVALLMSELAAPEPDLRRLNLLFGSDPALAARLLQQANAPAAGAQGLVAGIPEALALLGLRQLRDLVASAPLGTSAGSVPGVNLPQFWRYSLRTAKLARSLAGIVHQNPLAAYTAGLLHGLGELVLHLRNPAQAHSLDTLAPPLDLRRARLEMRLMSYCYAHVSAGMALQWHLPLMVTDAMEYHCAPFENGVYEPLAGVLHLAAWRARAAEAGLDERELAVSFPGEVGVALGLDIDMVLQQDPIDWSPRAASDGEGPAA</sequence>
<keyword evidence="3" id="KW-1185">Reference proteome</keyword>
<dbReference type="SUPFAM" id="SSF109604">
    <property type="entry name" value="HD-domain/PDEase-like"/>
    <property type="match status" value="1"/>
</dbReference>
<evidence type="ECO:0000313" key="3">
    <source>
        <dbReference type="Proteomes" id="UP000199119"/>
    </source>
</evidence>
<dbReference type="Gene3D" id="1.10.3210.10">
    <property type="entry name" value="Hypothetical protein af1432"/>
    <property type="match status" value="1"/>
</dbReference>
<name>A0A1I2CIZ8_9BURK</name>
<dbReference type="PROSITE" id="PS51833">
    <property type="entry name" value="HDOD"/>
    <property type="match status" value="1"/>
</dbReference>
<dbReference type="PANTHER" id="PTHR33525">
    <property type="match status" value="1"/>
</dbReference>